<dbReference type="OrthoDB" id="446789at2759"/>
<dbReference type="GO" id="GO:0004860">
    <property type="term" value="F:protein kinase inhibitor activity"/>
    <property type="evidence" value="ECO:0007669"/>
    <property type="project" value="TreeGrafter"/>
</dbReference>
<dbReference type="Proteomes" id="UP000835206">
    <property type="component" value="Chromosome 11"/>
</dbReference>
<reference evidence="5 6" key="1">
    <citation type="submission" date="2025-04" db="UniProtKB">
        <authorList>
            <consortium name="RefSeq"/>
        </authorList>
    </citation>
    <scope>IDENTIFICATION</scope>
</reference>
<dbReference type="RefSeq" id="XP_048266449.1">
    <property type="nucleotide sequence ID" value="XM_048410492.1"/>
</dbReference>
<name>A0A9C6W7R4_BOMTE</name>
<evidence type="ECO:0000313" key="4">
    <source>
        <dbReference type="Proteomes" id="UP000835206"/>
    </source>
</evidence>
<accession>A0A9C6W7R4</accession>
<dbReference type="PANTHER" id="PTHR19423:SF1">
    <property type="entry name" value="SH3 DOMAIN-BINDING PROTEIN 5"/>
    <property type="match status" value="1"/>
</dbReference>
<dbReference type="Pfam" id="PF05276">
    <property type="entry name" value="SH3BP5"/>
    <property type="match status" value="1"/>
</dbReference>
<feature type="coiled-coil region" evidence="3">
    <location>
        <begin position="25"/>
        <end position="59"/>
    </location>
</feature>
<feature type="coiled-coil region" evidence="3">
    <location>
        <begin position="204"/>
        <end position="238"/>
    </location>
</feature>
<dbReference type="InterPro" id="IPR007940">
    <property type="entry name" value="SH3BP5"/>
</dbReference>
<organism evidence="4 5">
    <name type="scientific">Bombus terrestris</name>
    <name type="common">Buff-tailed bumblebee</name>
    <name type="synonym">Apis terrestris</name>
    <dbReference type="NCBI Taxonomy" id="30195"/>
    <lineage>
        <taxon>Eukaryota</taxon>
        <taxon>Metazoa</taxon>
        <taxon>Ecdysozoa</taxon>
        <taxon>Arthropoda</taxon>
        <taxon>Hexapoda</taxon>
        <taxon>Insecta</taxon>
        <taxon>Pterygota</taxon>
        <taxon>Neoptera</taxon>
        <taxon>Endopterygota</taxon>
        <taxon>Hymenoptera</taxon>
        <taxon>Apocrita</taxon>
        <taxon>Aculeata</taxon>
        <taxon>Apoidea</taxon>
        <taxon>Anthophila</taxon>
        <taxon>Apidae</taxon>
        <taxon>Bombus</taxon>
        <taxon>Bombus</taxon>
    </lineage>
</organism>
<protein>
    <submittedName>
        <fullName evidence="5 6">Uncharacterized protein PF3D7_1120600 isoform X1</fullName>
    </submittedName>
</protein>
<evidence type="ECO:0000256" key="1">
    <source>
        <dbReference type="ARBA" id="ARBA00007796"/>
    </source>
</evidence>
<evidence type="ECO:0000256" key="2">
    <source>
        <dbReference type="ARBA" id="ARBA00023054"/>
    </source>
</evidence>
<keyword evidence="2 3" id="KW-0175">Coiled coil</keyword>
<evidence type="ECO:0000313" key="5">
    <source>
        <dbReference type="RefSeq" id="XP_048266448.1"/>
    </source>
</evidence>
<gene>
    <name evidence="5 6" type="primary">LOC100642378</name>
</gene>
<dbReference type="AlphaFoldDB" id="A0A9C6W7R4"/>
<sequence>MPNTAWYHVPLCFHFIFILNFCQIINIELENLNDATDDINKLETELDEAHTAFRQLLSETTKRLKEILSKVGNSCVEKARCYYEALEVARQAQIKCQQQAQLFQRASEIHVAAKETVALAESRFMSHQHEWNFDQAWQDMLNHATLKVMDAENQKAECGREHYRRAILFHNAEKRLLQLEEKHRRSIIKARPYFEVKAQCDQMLATQKERVECLQKAIQDAKTNYATSLRRLEEISNQIHQQRRDYDFIANGPREPGVGAELVSPQKNSNYDVEFNQLSGNKIKDFMNNRQKKYNRIQDYDNDYQLQEDTENLGKRSVDGSEAISSQWEFELEANIENLNNLSINNSVLDHDSKNESMSDLRFYNEENAKSNNFIQELNYKLLQDTDHFMQNLSQSKKLLNDFQMLKNSFVNTRLTKHFEEPNSVKSEVIDSVMSNKHKSNLKNCVSKSLNNTPIKTNILSFSSKFTEMSIRQCIAKYVPNNVFNFGFSNNKSQSSSDINLSLNLDTNSMEKQQSLDDIIDHKTDRENLKFDNVTNLEYNNTLKIKEANDNGLNTAKKVHDAQFNDFNRINLQPKFRSNSTHFLSFSASLSPIEVKSIVNLSTEKSLNRNLTDWNQSVPKQKKEQLSVNELPLLSLFEEGNSLINSKTKSFSMINLGENRNFVLSGDLCLNNTKTLSTEKLANLKDGFFFKSTR</sequence>
<dbReference type="PANTHER" id="PTHR19423">
    <property type="entry name" value="SH3 DOMAIN-BINDING PROTEIN 5"/>
    <property type="match status" value="1"/>
</dbReference>
<dbReference type="GO" id="GO:0005737">
    <property type="term" value="C:cytoplasm"/>
    <property type="evidence" value="ECO:0007669"/>
    <property type="project" value="TreeGrafter"/>
</dbReference>
<dbReference type="GO" id="GO:0035556">
    <property type="term" value="P:intracellular signal transduction"/>
    <property type="evidence" value="ECO:0007669"/>
    <property type="project" value="InterPro"/>
</dbReference>
<dbReference type="RefSeq" id="XP_048266448.1">
    <property type="nucleotide sequence ID" value="XM_048410491.1"/>
</dbReference>
<keyword evidence="4" id="KW-1185">Reference proteome</keyword>
<evidence type="ECO:0000256" key="3">
    <source>
        <dbReference type="SAM" id="Coils"/>
    </source>
</evidence>
<comment type="similarity">
    <text evidence="1">Belongs to the SH3BP5 family.</text>
</comment>
<proteinExistence type="inferred from homology"/>
<evidence type="ECO:0000313" key="6">
    <source>
        <dbReference type="RefSeq" id="XP_048266449.1"/>
    </source>
</evidence>
<dbReference type="GeneID" id="100642378"/>